<evidence type="ECO:0000259" key="3">
    <source>
        <dbReference type="PROSITE" id="PS51545"/>
    </source>
</evidence>
<comment type="similarity">
    <text evidence="1">Belongs to the PI3/PI4-kinase family.</text>
</comment>
<feature type="region of interest" description="Disordered" evidence="2">
    <location>
        <begin position="109"/>
        <end position="134"/>
    </location>
</feature>
<evidence type="ECO:0000256" key="2">
    <source>
        <dbReference type="SAM" id="MobiDB-lite"/>
    </source>
</evidence>
<reference evidence="5 6" key="1">
    <citation type="journal article" date="2021" name="Sci. Rep.">
        <title>Genome sequencing of the multicellular alga Astrephomene provides insights into convergent evolution of germ-soma differentiation.</title>
        <authorList>
            <person name="Yamashita S."/>
            <person name="Yamamoto K."/>
            <person name="Matsuzaki R."/>
            <person name="Suzuki S."/>
            <person name="Yamaguchi H."/>
            <person name="Hirooka S."/>
            <person name="Minakuchi Y."/>
            <person name="Miyagishima S."/>
            <person name="Kawachi M."/>
            <person name="Toyoda A."/>
            <person name="Nozaki H."/>
        </authorList>
    </citation>
    <scope>NUCLEOTIDE SEQUENCE [LARGE SCALE GENOMIC DNA]</scope>
    <source>
        <strain evidence="5 6">NIES-4017</strain>
    </source>
</reference>
<dbReference type="InterPro" id="IPR042236">
    <property type="entry name" value="PI3K_accessory_sf"/>
</dbReference>
<dbReference type="SUPFAM" id="SSF48371">
    <property type="entry name" value="ARM repeat"/>
    <property type="match status" value="1"/>
</dbReference>
<organism evidence="5 6">
    <name type="scientific">Astrephomene gubernaculifera</name>
    <dbReference type="NCBI Taxonomy" id="47775"/>
    <lineage>
        <taxon>Eukaryota</taxon>
        <taxon>Viridiplantae</taxon>
        <taxon>Chlorophyta</taxon>
        <taxon>core chlorophytes</taxon>
        <taxon>Chlorophyceae</taxon>
        <taxon>CS clade</taxon>
        <taxon>Chlamydomonadales</taxon>
        <taxon>Astrephomenaceae</taxon>
        <taxon>Astrephomene</taxon>
    </lineage>
</organism>
<comment type="caution">
    <text evidence="5">The sequence shown here is derived from an EMBL/GenBank/DDBJ whole genome shotgun (WGS) entry which is preliminary data.</text>
</comment>
<dbReference type="InterPro" id="IPR035892">
    <property type="entry name" value="C2_domain_sf"/>
</dbReference>
<dbReference type="SMART" id="SM00145">
    <property type="entry name" value="PI3Ka"/>
    <property type="match status" value="1"/>
</dbReference>
<dbReference type="CDD" id="cd00870">
    <property type="entry name" value="PI3Ka_III"/>
    <property type="match status" value="1"/>
</dbReference>
<sequence length="603" mass="62569">MWGSPPPARGGTVASGRSAGQFSFYVSCDINLPVRIKVSELQGLLPAFRNHHLSLPASLTPAAAGLLHNPSPNGAVAIGHDATCSASTYNQTTVIATTSRILANCSNTNPLGNSNNSSSSSGVATNTNTTNNTNSASSLYVTARITSFGDTLGLEAQTGFATARAPPPPHAPNNGNAAGAVAGGGGDIVGIGGGGGLAAEAAVATLAGNGGGGGEGCDEYEATAQWDEWLTFCVKYRDLPSDAQLALSLWEVAPGRGPALLGSCVMRLFSKRGRLKTGPQRLRLWEGVPPCTALPSSTPGKVPLAHRDRLGVLEHWVARLQRGELAAGGDWLDALTLGEIQRLRRLDRAAWRTRPELRLTLLLPLFPHPVLAYQHVSYAAAAAAGAAAGGAAGAGTSGMAVAAAAAVAASAGRKDAAMGGLLMSSPDPSVSGGGGTAAAAGAAAGGGIIRLLDPEVGRDNLAELKAQKLARGLHGGVLDRDLKPNSEERRALQAILKLPPNKPLNGEQRALLWRFRASLTQDNRALTKFLHCVDWSDMEEAKQAADLMRQWAPISAADALELLSPDFRAAVVREHAVAALQHHDPEELSQYLLQLVQALRYQQ</sequence>
<feature type="domain" description="PIK helical" evidence="3">
    <location>
        <begin position="479"/>
        <end position="603"/>
    </location>
</feature>
<gene>
    <name evidence="5" type="ORF">Agub_g242</name>
</gene>
<dbReference type="GO" id="GO:0034272">
    <property type="term" value="C:phosphatidylinositol 3-kinase complex, class III, type II"/>
    <property type="evidence" value="ECO:0007669"/>
    <property type="project" value="TreeGrafter"/>
</dbReference>
<dbReference type="InterPro" id="IPR016024">
    <property type="entry name" value="ARM-type_fold"/>
</dbReference>
<dbReference type="InterPro" id="IPR002420">
    <property type="entry name" value="PI3K-type_C2_dom"/>
</dbReference>
<evidence type="ECO:0000256" key="1">
    <source>
        <dbReference type="PROSITE-ProRule" id="PRU00880"/>
    </source>
</evidence>
<evidence type="ECO:0008006" key="7">
    <source>
        <dbReference type="Google" id="ProtNLM"/>
    </source>
</evidence>
<dbReference type="InterPro" id="IPR001263">
    <property type="entry name" value="PI3K_accessory_dom"/>
</dbReference>
<dbReference type="PANTHER" id="PTHR10048:SF7">
    <property type="entry name" value="PHOSPHATIDYLINOSITOL 3-KINASE CATALYTIC SUBUNIT TYPE 3"/>
    <property type="match status" value="1"/>
</dbReference>
<dbReference type="GO" id="GO:0000045">
    <property type="term" value="P:autophagosome assembly"/>
    <property type="evidence" value="ECO:0007669"/>
    <property type="project" value="TreeGrafter"/>
</dbReference>
<dbReference type="EMBL" id="BMAR01000001">
    <property type="protein sequence ID" value="GFR39758.1"/>
    <property type="molecule type" value="Genomic_DNA"/>
</dbReference>
<dbReference type="GO" id="GO:0005777">
    <property type="term" value="C:peroxisome"/>
    <property type="evidence" value="ECO:0007669"/>
    <property type="project" value="TreeGrafter"/>
</dbReference>
<dbReference type="Pfam" id="PF00613">
    <property type="entry name" value="PI3Ka"/>
    <property type="match status" value="1"/>
</dbReference>
<dbReference type="SUPFAM" id="SSF49562">
    <property type="entry name" value="C2 domain (Calcium/lipid-binding domain, CaLB)"/>
    <property type="match status" value="1"/>
</dbReference>
<dbReference type="InterPro" id="IPR015433">
    <property type="entry name" value="PI3/4_kinase"/>
</dbReference>
<feature type="domain" description="C2 PI3K-type" evidence="4">
    <location>
        <begin position="107"/>
        <end position="321"/>
    </location>
</feature>
<dbReference type="GO" id="GO:0006897">
    <property type="term" value="P:endocytosis"/>
    <property type="evidence" value="ECO:0007669"/>
    <property type="project" value="TreeGrafter"/>
</dbReference>
<dbReference type="GO" id="GO:0016303">
    <property type="term" value="F:1-phosphatidylinositol-3-kinase activity"/>
    <property type="evidence" value="ECO:0007669"/>
    <property type="project" value="TreeGrafter"/>
</dbReference>
<dbReference type="PROSITE" id="PS51547">
    <property type="entry name" value="C2_PI3K"/>
    <property type="match status" value="1"/>
</dbReference>
<dbReference type="Proteomes" id="UP001054857">
    <property type="component" value="Unassembled WGS sequence"/>
</dbReference>
<keyword evidence="6" id="KW-1185">Reference proteome</keyword>
<dbReference type="PROSITE" id="PS51545">
    <property type="entry name" value="PIK_HELICAL"/>
    <property type="match status" value="1"/>
</dbReference>
<feature type="non-terminal residue" evidence="5">
    <location>
        <position position="1"/>
    </location>
</feature>
<accession>A0AAD3DFL2</accession>
<dbReference type="Gene3D" id="1.25.40.70">
    <property type="entry name" value="Phosphatidylinositol 3-kinase, accessory domain (PIK)"/>
    <property type="match status" value="1"/>
</dbReference>
<dbReference type="AlphaFoldDB" id="A0AAD3DFL2"/>
<evidence type="ECO:0000313" key="6">
    <source>
        <dbReference type="Proteomes" id="UP001054857"/>
    </source>
</evidence>
<proteinExistence type="inferred from homology"/>
<protein>
    <recommendedName>
        <fullName evidence="7">Phosphatidylinositol 3-kinase</fullName>
    </recommendedName>
</protein>
<dbReference type="Pfam" id="PF00792">
    <property type="entry name" value="PI3K_C2"/>
    <property type="match status" value="1"/>
</dbReference>
<dbReference type="GO" id="GO:0048015">
    <property type="term" value="P:phosphatidylinositol-mediated signaling"/>
    <property type="evidence" value="ECO:0007669"/>
    <property type="project" value="TreeGrafter"/>
</dbReference>
<dbReference type="Gene3D" id="2.60.40.150">
    <property type="entry name" value="C2 domain"/>
    <property type="match status" value="1"/>
</dbReference>
<dbReference type="GO" id="GO:0005768">
    <property type="term" value="C:endosome"/>
    <property type="evidence" value="ECO:0007669"/>
    <property type="project" value="TreeGrafter"/>
</dbReference>
<dbReference type="GO" id="GO:0000407">
    <property type="term" value="C:phagophore assembly site"/>
    <property type="evidence" value="ECO:0007669"/>
    <property type="project" value="TreeGrafter"/>
</dbReference>
<name>A0AAD3DFL2_9CHLO</name>
<dbReference type="GO" id="GO:0034271">
    <property type="term" value="C:phosphatidylinositol 3-kinase complex, class III, type I"/>
    <property type="evidence" value="ECO:0007669"/>
    <property type="project" value="TreeGrafter"/>
</dbReference>
<dbReference type="PANTHER" id="PTHR10048">
    <property type="entry name" value="PHOSPHATIDYLINOSITOL KINASE"/>
    <property type="match status" value="1"/>
</dbReference>
<evidence type="ECO:0000259" key="4">
    <source>
        <dbReference type="PROSITE" id="PS51547"/>
    </source>
</evidence>
<evidence type="ECO:0000313" key="5">
    <source>
        <dbReference type="EMBL" id="GFR39758.1"/>
    </source>
</evidence>